<organism evidence="1 2">
    <name type="scientific">Discina gigas</name>
    <dbReference type="NCBI Taxonomy" id="1032678"/>
    <lineage>
        <taxon>Eukaryota</taxon>
        <taxon>Fungi</taxon>
        <taxon>Dikarya</taxon>
        <taxon>Ascomycota</taxon>
        <taxon>Pezizomycotina</taxon>
        <taxon>Pezizomycetes</taxon>
        <taxon>Pezizales</taxon>
        <taxon>Discinaceae</taxon>
        <taxon>Discina</taxon>
    </lineage>
</organism>
<evidence type="ECO:0000313" key="1">
    <source>
        <dbReference type="EMBL" id="KAL0631001.1"/>
    </source>
</evidence>
<protein>
    <submittedName>
        <fullName evidence="1">Uncharacterized protein</fullName>
    </submittedName>
</protein>
<dbReference type="EMBL" id="JBBBZM010000319">
    <property type="protein sequence ID" value="KAL0631001.1"/>
    <property type="molecule type" value="Genomic_DNA"/>
</dbReference>
<name>A0ABR3G5Y1_9PEZI</name>
<evidence type="ECO:0000313" key="2">
    <source>
        <dbReference type="Proteomes" id="UP001447188"/>
    </source>
</evidence>
<dbReference type="Proteomes" id="UP001447188">
    <property type="component" value="Unassembled WGS sequence"/>
</dbReference>
<proteinExistence type="predicted"/>
<sequence>MIHSYFLENPPAEWDIIEFCKLQQLQSSPDDFEYNKTLNSWTSSLDHLKHDADPEIALAANIKSENFSINTKKRLSDKMVVKNWMQQEKTKKRKGQPLVKNAPTKQIMNTFHLHGGVNSVVAGFTGGVVNISAAPPGHDGLPNPVVSDKKKISPKDLTIHFHDTRRSLGHLHDNMVDKLSLVSGGFLEDIMVGYTMSLDKLSLGHFCIVDDKTLDNILATQPTAGGTKATKEEVLAGLIQYPKFPAELTESIKRYKGVKTTAECRKIARDSEDNADVHWIDDVFRHIMELLTECNGLLGCGSNLNEGVWDSLVYPPLWDKYFARIPSVFLQRKEISLVALAPYEGIPGNPPHYDGVVQSRALPRIEYAVFEMSRRDTNGRKREVDRDKLIAGCRAMLHALLVAVDYDVESMKKLVVVGVLQGGLGTQLLFMSCISRNVFYLREGACRKLPSDVESMTAVHDVLMNVWLAKWAVENTIGVVERYMEKKKLLEEEEREVLRGKEGYM</sequence>
<comment type="caution">
    <text evidence="1">The sequence shown here is derived from an EMBL/GenBank/DDBJ whole genome shotgun (WGS) entry which is preliminary data.</text>
</comment>
<reference evidence="1 2" key="1">
    <citation type="submission" date="2024-02" db="EMBL/GenBank/DDBJ databases">
        <title>Discinaceae phylogenomics.</title>
        <authorList>
            <person name="Dirks A.C."/>
            <person name="James T.Y."/>
        </authorList>
    </citation>
    <scope>NUCLEOTIDE SEQUENCE [LARGE SCALE GENOMIC DNA]</scope>
    <source>
        <strain evidence="1 2">ACD0624</strain>
    </source>
</reference>
<keyword evidence="2" id="KW-1185">Reference proteome</keyword>
<accession>A0ABR3G5Y1</accession>
<gene>
    <name evidence="1" type="ORF">Q9L58_010145</name>
</gene>